<dbReference type="Gene3D" id="3.30.1840.10">
    <property type="entry name" value="Polyphosphate kinase middle domain"/>
    <property type="match status" value="1"/>
</dbReference>
<comment type="catalytic activity">
    <reaction evidence="6 7">
        <text>[phosphate](n) + ATP = [phosphate](n+1) + ADP</text>
        <dbReference type="Rhea" id="RHEA:19573"/>
        <dbReference type="Rhea" id="RHEA-COMP:9859"/>
        <dbReference type="Rhea" id="RHEA-COMP:14280"/>
        <dbReference type="ChEBI" id="CHEBI:16838"/>
        <dbReference type="ChEBI" id="CHEBI:30616"/>
        <dbReference type="ChEBI" id="CHEBI:456216"/>
        <dbReference type="EC" id="2.7.4.1"/>
    </reaction>
</comment>
<evidence type="ECO:0000256" key="6">
    <source>
        <dbReference type="HAMAP-Rule" id="MF_00347"/>
    </source>
</evidence>
<evidence type="ECO:0000256" key="3">
    <source>
        <dbReference type="ARBA" id="ARBA00022741"/>
    </source>
</evidence>
<dbReference type="GO" id="GO:0006799">
    <property type="term" value="P:polyphosphate biosynthetic process"/>
    <property type="evidence" value="ECO:0007669"/>
    <property type="project" value="UniProtKB-UniRule"/>
</dbReference>
<keyword evidence="6" id="KW-0460">Magnesium</keyword>
<sequence>MSVETKVAEPRLLNRELSWLDFNARVLDLAQDPGQPLLERVRFCSIFSSNLDEFFMVRVAGLMGQEAAGFGVRSSDGLTPQQALARIRDRVVDLTARQAKLWKRELRPALAAEGIPVGTIDECGAKELRRLETRFVREIYPVLTPLAVGPGQPFPYISGLSLSLGVLAVDPETAEERFARVKIPEGLDRFVDTGKRLLPLEVVIGHFLPMLFPGMEIGERAVFRVTRDADFEVSDDADDLLEAVESELRRRRFGDVVRVEVSASASAGMLERLQDGLAVAPSQVYEIEGPLDQADLIQLTRLERPDLKHEPWVPVTQPRLARVKDGARFFDEIRRGDLLVQQPYESFRTSFEAFAAAAASDPDVIAMKTAVYRTSDDSALVSALIDCAEQGKQSVCLVELKARFDERRNIEWSRELEQAGVHVVHGFPDMKIHAKMTLVVRREAGGLRRYVHIGTGNYHAATARLYEDVGLFTADEEIAADVADVFNYVTGFGRPQRFRKLLVAPFGMRARLVDEIRRVAAAAAAGGPARVRLKLNNLVDATIIDELYAASTAGADVEVCARSVCMLRPGVEGLSERIRVRSILGRFLEHSRIYSFEAGASSTIFIGSADLMPRNLDRRIEVLVPVENARARQELGAVLDSVFADDAQSWALAADGSWSRLRPARPGKPFDHQAALMRRAQQRSRRLTDGRTRK</sequence>
<feature type="region of interest" description="Disordered" evidence="8">
    <location>
        <begin position="663"/>
        <end position="694"/>
    </location>
</feature>
<dbReference type="HAMAP" id="MF_00347">
    <property type="entry name" value="Polyphosphate_kinase"/>
    <property type="match status" value="1"/>
</dbReference>
<comment type="similarity">
    <text evidence="6 7">Belongs to the polyphosphate kinase 1 (PPK1) family.</text>
</comment>
<dbReference type="InterPro" id="IPR025198">
    <property type="entry name" value="PPK_N_dom"/>
</dbReference>
<evidence type="ECO:0000259" key="12">
    <source>
        <dbReference type="Pfam" id="PF17941"/>
    </source>
</evidence>
<dbReference type="OrthoDB" id="9761456at2"/>
<feature type="binding site" evidence="6">
    <location>
        <position position="373"/>
    </location>
    <ligand>
        <name>Mg(2+)</name>
        <dbReference type="ChEBI" id="CHEBI:18420"/>
    </ligand>
</feature>
<dbReference type="EMBL" id="QQZY01000001">
    <property type="protein sequence ID" value="RDI75797.1"/>
    <property type="molecule type" value="Genomic_DNA"/>
</dbReference>
<dbReference type="Pfam" id="PF13089">
    <property type="entry name" value="PP_kinase_N"/>
    <property type="match status" value="1"/>
</dbReference>
<comment type="PTM">
    <text evidence="6 7">An intermediate of this reaction is the autophosphorylated ppk in which a phosphate is covalently linked to a histidine residue through a N-P bond.</text>
</comment>
<feature type="binding site" evidence="6">
    <location>
        <position position="50"/>
    </location>
    <ligand>
        <name>ATP</name>
        <dbReference type="ChEBI" id="CHEBI:30616"/>
    </ligand>
</feature>
<name>A0A7M2Z0G5_9ACTN</name>
<dbReference type="Pfam" id="PF13090">
    <property type="entry name" value="PP_kinase_C"/>
    <property type="match status" value="1"/>
</dbReference>
<evidence type="ECO:0000256" key="5">
    <source>
        <dbReference type="ARBA" id="ARBA00022840"/>
    </source>
</evidence>
<keyword evidence="4 6" id="KW-0418">Kinase</keyword>
<dbReference type="InterPro" id="IPR036830">
    <property type="entry name" value="PP_kinase_middle_dom_sf"/>
</dbReference>
<comment type="function">
    <text evidence="6 7">Catalyzes the reversible transfer of the terminal phosphate of ATP to form a long-chain polyphosphate (polyP).</text>
</comment>
<organism evidence="13 14">
    <name type="scientific">Gaiella occulta</name>
    <dbReference type="NCBI Taxonomy" id="1002870"/>
    <lineage>
        <taxon>Bacteria</taxon>
        <taxon>Bacillati</taxon>
        <taxon>Actinomycetota</taxon>
        <taxon>Thermoleophilia</taxon>
        <taxon>Gaiellales</taxon>
        <taxon>Gaiellaceae</taxon>
        <taxon>Gaiella</taxon>
    </lineage>
</organism>
<dbReference type="InterPro" id="IPR036832">
    <property type="entry name" value="PPK_N_dom_sf"/>
</dbReference>
<dbReference type="EC" id="2.7.4.1" evidence="6 7"/>
<dbReference type="SUPFAM" id="SSF140356">
    <property type="entry name" value="PPK N-terminal domain-like"/>
    <property type="match status" value="1"/>
</dbReference>
<keyword evidence="5 6" id="KW-0067">ATP-binding</keyword>
<comment type="caution">
    <text evidence="13">The sequence shown here is derived from an EMBL/GenBank/DDBJ whole genome shotgun (WGS) entry which is preliminary data.</text>
</comment>
<dbReference type="GO" id="GO:0008976">
    <property type="term" value="F:polyphosphate kinase activity"/>
    <property type="evidence" value="ECO:0007669"/>
    <property type="project" value="UniProtKB-UniRule"/>
</dbReference>
<evidence type="ECO:0000259" key="11">
    <source>
        <dbReference type="Pfam" id="PF13090"/>
    </source>
</evidence>
<dbReference type="GO" id="GO:0046872">
    <property type="term" value="F:metal ion binding"/>
    <property type="evidence" value="ECO:0007669"/>
    <property type="project" value="UniProtKB-KW"/>
</dbReference>
<keyword evidence="3 6" id="KW-0547">Nucleotide-binding</keyword>
<dbReference type="NCBIfam" id="TIGR03705">
    <property type="entry name" value="poly_P_kin"/>
    <property type="match status" value="1"/>
</dbReference>
<protein>
    <recommendedName>
        <fullName evidence="6 7">Polyphosphate kinase</fullName>
        <ecNumber evidence="6 7">2.7.4.1</ecNumber>
    </recommendedName>
    <alternativeName>
        <fullName evidence="6">ATP-polyphosphate phosphotransferase</fullName>
    </alternativeName>
    <alternativeName>
        <fullName evidence="6">Polyphosphoric acid kinase</fullName>
    </alternativeName>
</protein>
<dbReference type="AlphaFoldDB" id="A0A7M2Z0G5"/>
<dbReference type="InterPro" id="IPR003414">
    <property type="entry name" value="PP_kinase"/>
</dbReference>
<dbReference type="Pfam" id="PF02503">
    <property type="entry name" value="PP_kinase"/>
    <property type="match status" value="1"/>
</dbReference>
<dbReference type="GO" id="GO:0009358">
    <property type="term" value="C:polyphosphate kinase complex"/>
    <property type="evidence" value="ECO:0007669"/>
    <property type="project" value="InterPro"/>
</dbReference>
<dbReference type="SUPFAM" id="SSF143724">
    <property type="entry name" value="PHP14-like"/>
    <property type="match status" value="1"/>
</dbReference>
<evidence type="ECO:0000313" key="13">
    <source>
        <dbReference type="EMBL" id="RDI75797.1"/>
    </source>
</evidence>
<dbReference type="PANTHER" id="PTHR30218">
    <property type="entry name" value="POLYPHOSPHATE KINASE"/>
    <property type="match status" value="1"/>
</dbReference>
<accession>A0A7M2Z0G5</accession>
<keyword evidence="1 6" id="KW-0597">Phosphoprotein</keyword>
<reference evidence="13 14" key="1">
    <citation type="submission" date="2018-07" db="EMBL/GenBank/DDBJ databases">
        <title>High-quality-draft genome sequence of Gaiella occulta.</title>
        <authorList>
            <person name="Severino R."/>
            <person name="Froufe H.J.C."/>
            <person name="Rainey F.A."/>
            <person name="Barroso C."/>
            <person name="Albuquerque L."/>
            <person name="Lobo-Da-Cunha A."/>
            <person name="Da Costa M.S."/>
            <person name="Egas C."/>
        </authorList>
    </citation>
    <scope>NUCLEOTIDE SEQUENCE [LARGE SCALE GENOMIC DNA]</scope>
    <source>
        <strain evidence="13 14">F2-233</strain>
    </source>
</reference>
<evidence type="ECO:0000259" key="10">
    <source>
        <dbReference type="Pfam" id="PF13089"/>
    </source>
</evidence>
<evidence type="ECO:0000256" key="7">
    <source>
        <dbReference type="RuleBase" id="RU003800"/>
    </source>
</evidence>
<proteinExistence type="inferred from homology"/>
<dbReference type="Gene3D" id="1.20.58.310">
    <property type="entry name" value="Polyphosphate kinase N-terminal domain"/>
    <property type="match status" value="1"/>
</dbReference>
<feature type="domain" description="Polyphosphate kinase N-terminal" evidence="10">
    <location>
        <begin position="13"/>
        <end position="116"/>
    </location>
</feature>
<evidence type="ECO:0000256" key="4">
    <source>
        <dbReference type="ARBA" id="ARBA00022777"/>
    </source>
</evidence>
<gene>
    <name evidence="6" type="primary">ppk</name>
    <name evidence="13" type="ORF">Gocc_0216</name>
</gene>
<feature type="domain" description="Polyphosphate kinase C-terminal" evidence="11">
    <location>
        <begin position="501"/>
        <end position="663"/>
    </location>
</feature>
<keyword evidence="2 6" id="KW-0808">Transferase</keyword>
<evidence type="ECO:0000256" key="2">
    <source>
        <dbReference type="ARBA" id="ARBA00022679"/>
    </source>
</evidence>
<evidence type="ECO:0000259" key="9">
    <source>
        <dbReference type="Pfam" id="PF02503"/>
    </source>
</evidence>
<dbReference type="PANTHER" id="PTHR30218:SF0">
    <property type="entry name" value="POLYPHOSPHATE KINASE"/>
    <property type="match status" value="1"/>
</dbReference>
<dbReference type="InterPro" id="IPR041108">
    <property type="entry name" value="PP_kinase_C_1"/>
</dbReference>
<dbReference type="SUPFAM" id="SSF56024">
    <property type="entry name" value="Phospholipase D/nuclease"/>
    <property type="match status" value="2"/>
</dbReference>
<dbReference type="RefSeq" id="WP_114794684.1">
    <property type="nucleotide sequence ID" value="NZ_QQZY01000001.1"/>
</dbReference>
<dbReference type="Proteomes" id="UP000254134">
    <property type="component" value="Unassembled WGS sequence"/>
</dbReference>
<comment type="cofactor">
    <cofactor evidence="6">
        <name>Mg(2+)</name>
        <dbReference type="ChEBI" id="CHEBI:18420"/>
    </cofactor>
</comment>
<keyword evidence="14" id="KW-1185">Reference proteome</keyword>
<feature type="binding site" evidence="6">
    <location>
        <position position="590"/>
    </location>
    <ligand>
        <name>ATP</name>
        <dbReference type="ChEBI" id="CHEBI:30616"/>
    </ligand>
</feature>
<dbReference type="NCBIfam" id="NF003921">
    <property type="entry name" value="PRK05443.2-2"/>
    <property type="match status" value="1"/>
</dbReference>
<dbReference type="Pfam" id="PF17941">
    <property type="entry name" value="PP_kinase_C_1"/>
    <property type="match status" value="1"/>
</dbReference>
<dbReference type="InterPro" id="IPR024953">
    <property type="entry name" value="PP_kinase_middle"/>
</dbReference>
<dbReference type="GO" id="GO:0005524">
    <property type="term" value="F:ATP binding"/>
    <property type="evidence" value="ECO:0007669"/>
    <property type="project" value="UniProtKB-KW"/>
</dbReference>
<evidence type="ECO:0000313" key="14">
    <source>
        <dbReference type="Proteomes" id="UP000254134"/>
    </source>
</evidence>
<feature type="binding site" evidence="6">
    <location>
        <position position="403"/>
    </location>
    <ligand>
        <name>Mg(2+)</name>
        <dbReference type="ChEBI" id="CHEBI:18420"/>
    </ligand>
</feature>
<feature type="domain" description="Polyphosphate kinase C-terminal" evidence="12">
    <location>
        <begin position="329"/>
        <end position="492"/>
    </location>
</feature>
<feature type="domain" description="Polyphosphate kinase middle" evidence="9">
    <location>
        <begin position="129"/>
        <end position="299"/>
    </location>
</feature>
<dbReference type="Gene3D" id="3.30.870.10">
    <property type="entry name" value="Endonuclease Chain A"/>
    <property type="match status" value="2"/>
</dbReference>
<keyword evidence="6" id="KW-0479">Metal-binding</keyword>
<dbReference type="InterPro" id="IPR025200">
    <property type="entry name" value="PPK_C_dom2"/>
</dbReference>
<reference evidence="14" key="2">
    <citation type="journal article" date="2019" name="MicrobiologyOpen">
        <title>High-quality draft genome sequence of Gaiella occulta isolated from a 150 meter deep mineral water borehole and comparison with the genome sequences of other deep-branching lineages of the phylum Actinobacteria.</title>
        <authorList>
            <person name="Severino R."/>
            <person name="Froufe H.J.C."/>
            <person name="Barroso C."/>
            <person name="Albuquerque L."/>
            <person name="Lobo-da-Cunha A."/>
            <person name="da Costa M.S."/>
            <person name="Egas C."/>
        </authorList>
    </citation>
    <scope>NUCLEOTIDE SEQUENCE [LARGE SCALE GENOMIC DNA]</scope>
    <source>
        <strain evidence="14">F2-233</strain>
    </source>
</reference>
<dbReference type="PIRSF" id="PIRSF015589">
    <property type="entry name" value="PP_kinase"/>
    <property type="match status" value="1"/>
</dbReference>
<feature type="binding site" evidence="6">
    <location>
        <position position="562"/>
    </location>
    <ligand>
        <name>ATP</name>
        <dbReference type="ChEBI" id="CHEBI:30616"/>
    </ligand>
</feature>
<evidence type="ECO:0000256" key="8">
    <source>
        <dbReference type="SAM" id="MobiDB-lite"/>
    </source>
</evidence>
<feature type="binding site" evidence="6">
    <location>
        <position position="466"/>
    </location>
    <ligand>
        <name>ATP</name>
        <dbReference type="ChEBI" id="CHEBI:30616"/>
    </ligand>
</feature>
<feature type="active site" description="Phosphohistidine intermediate" evidence="6">
    <location>
        <position position="433"/>
    </location>
</feature>
<evidence type="ECO:0000256" key="1">
    <source>
        <dbReference type="ARBA" id="ARBA00022553"/>
    </source>
</evidence>